<dbReference type="STRING" id="985053.VMUT_1014"/>
<gene>
    <name evidence="1" type="ordered locus">VMUT_1014</name>
</gene>
<organism evidence="1 2">
    <name type="scientific">Vulcanisaeta moutnovskia (strain 768-28)</name>
    <dbReference type="NCBI Taxonomy" id="985053"/>
    <lineage>
        <taxon>Archaea</taxon>
        <taxon>Thermoproteota</taxon>
        <taxon>Thermoprotei</taxon>
        <taxon>Thermoproteales</taxon>
        <taxon>Thermoproteaceae</taxon>
        <taxon>Vulcanisaeta</taxon>
    </lineage>
</organism>
<evidence type="ECO:0000313" key="1">
    <source>
        <dbReference type="EMBL" id="ADY01221.1"/>
    </source>
</evidence>
<dbReference type="RefSeq" id="WP_013604383.1">
    <property type="nucleotide sequence ID" value="NC_015151.1"/>
</dbReference>
<sequence>MVQGSGEALPRIIVNDEGYLVDIATGLVLNDSTPIEGTELWPVRSDPRVGNTSMHSSVKVSPNPKITWLRKRFSMVGGVRDEARERAREVEELVNTVMEVLENHGIKVHRDQVRDFVIKALKAWDGRPTDLVKVLDRVLDVNSNEYLEERRPIIEALSEVFGRDWLVRHYIGQVIKEWGLNGVDEVISIDEVMRAYEDVRLMAKAVRKNYYTKTLIELAIVKLLLMSDSEDSVRKFLRSEGREELLSRFMELMSKGP</sequence>
<accession>F0QXQ8</accession>
<dbReference type="GeneID" id="10288666"/>
<dbReference type="KEGG" id="vmo:VMUT_1014"/>
<dbReference type="HOGENOM" id="CLU_1080191_0_0_2"/>
<dbReference type="Proteomes" id="UP000007485">
    <property type="component" value="Chromosome"/>
</dbReference>
<dbReference type="eggNOG" id="arCOG13768">
    <property type="taxonomic scope" value="Archaea"/>
</dbReference>
<proteinExistence type="predicted"/>
<keyword evidence="2" id="KW-1185">Reference proteome</keyword>
<name>F0QXQ8_VULM7</name>
<protein>
    <submittedName>
        <fullName evidence="1">Uncharacterized protein</fullName>
    </submittedName>
</protein>
<dbReference type="EMBL" id="CP002529">
    <property type="protein sequence ID" value="ADY01221.1"/>
    <property type="molecule type" value="Genomic_DNA"/>
</dbReference>
<evidence type="ECO:0000313" key="2">
    <source>
        <dbReference type="Proteomes" id="UP000007485"/>
    </source>
</evidence>
<dbReference type="AlphaFoldDB" id="F0QXQ8"/>
<reference evidence="1 2" key="1">
    <citation type="journal article" date="2011" name="J. Bacteriol.">
        <title>Complete genome sequence of 'Vulcanisaeta moutnovskia' strain 768-28, a novel member of the hyperthermophilic crenarchaeal genus vulcanisaeta.</title>
        <authorList>
            <person name="Gumerov V.M."/>
            <person name="Mardanov A.V."/>
            <person name="Beletsky A.V."/>
            <person name="Prokofeva M.I."/>
            <person name="Bonch-Osmolovskaya E.A."/>
            <person name="Ravin N.V."/>
            <person name="Skryabin K.G."/>
        </authorList>
    </citation>
    <scope>NUCLEOTIDE SEQUENCE [LARGE SCALE GENOMIC DNA]</scope>
    <source>
        <strain evidence="1 2">768-28</strain>
    </source>
</reference>